<evidence type="ECO:0000313" key="3">
    <source>
        <dbReference type="Proteomes" id="UP001154240"/>
    </source>
</evidence>
<protein>
    <submittedName>
        <fullName evidence="2">GTP cyclohydrolase I FolE2</fullName>
    </submittedName>
</protein>
<dbReference type="Pfam" id="PF02649">
    <property type="entry name" value="GCHY-1"/>
    <property type="match status" value="1"/>
</dbReference>
<accession>A0A9X4MHC6</accession>
<proteinExistence type="predicted"/>
<evidence type="ECO:0000313" key="2">
    <source>
        <dbReference type="EMBL" id="MDG4476366.1"/>
    </source>
</evidence>
<gene>
    <name evidence="2" type="ORF">OLX77_09370</name>
</gene>
<keyword evidence="3" id="KW-1185">Reference proteome</keyword>
<sequence length="297" mass="32540">MKPSISPQDHARVLAEGVDIPQQHPAFGLPLPEVGICGKTVWVRLPEGLIPFAARLEVNLAAEVRGIHMSRMEEVVAGLYDREFSDLRDYGLQIGREMMARQGANRGRVRLTGQLPLIRTAKVSGRQSVDSIAVSLDLKLAGQGDTLQSVAVFGVGVAHITACPCTQAYNQTLFRKEGEECPMPTHSQRSQTTLSLQSAGLSPSIAELLACLEEALHVTQDLLKRTDEAQLVYTSHTQPQFAEDAVREVARRAGERFGKVLPPETSVIIESLSLESIHIHDVCCRLETTLAEIVRHL</sequence>
<reference evidence="2" key="2">
    <citation type="submission" date="2022-10" db="EMBL/GenBank/DDBJ databases">
        <authorList>
            <person name="Aronson H.S."/>
        </authorList>
    </citation>
    <scope>NUCLEOTIDE SEQUENCE</scope>
    <source>
        <strain evidence="2">RS19-109</strain>
    </source>
</reference>
<dbReference type="EMBL" id="JAPHEH010000001">
    <property type="protein sequence ID" value="MDG4476366.1"/>
    <property type="molecule type" value="Genomic_DNA"/>
</dbReference>
<evidence type="ECO:0000256" key="1">
    <source>
        <dbReference type="ARBA" id="ARBA00022801"/>
    </source>
</evidence>
<comment type="caution">
    <text evidence="2">The sequence shown here is derived from an EMBL/GenBank/DDBJ whole genome shotgun (WGS) entry which is preliminary data.</text>
</comment>
<dbReference type="RefSeq" id="WP_307633334.1">
    <property type="nucleotide sequence ID" value="NZ_JAPHEH010000001.1"/>
</dbReference>
<dbReference type="AlphaFoldDB" id="A0A9X4MHC6"/>
<dbReference type="GO" id="GO:0003934">
    <property type="term" value="F:GTP cyclohydrolase I activity"/>
    <property type="evidence" value="ECO:0007669"/>
    <property type="project" value="InterPro"/>
</dbReference>
<keyword evidence="1" id="KW-0378">Hydrolase</keyword>
<name>A0A9X4MHC6_9BACT</name>
<dbReference type="PANTHER" id="PTHR36445:SF1">
    <property type="entry name" value="GTP CYCLOHYDROLASE MPTA"/>
    <property type="match status" value="1"/>
</dbReference>
<reference evidence="2" key="1">
    <citation type="journal article" date="2022" name="bioRxiv">
        <title>Thiovibrio frasassiensisgen. nov., sp. nov., an autotrophic, elemental sulfur disproportionating bacterium isolated from sulfidic karst sediment, and proposal of Thiovibrionaceae fam. nov.</title>
        <authorList>
            <person name="Aronson H."/>
            <person name="Thomas C."/>
            <person name="Bhattacharyya M."/>
            <person name="Eckstein S."/>
            <person name="Jensen S."/>
            <person name="Barco R."/>
            <person name="Macalady J."/>
            <person name="Amend J."/>
        </authorList>
    </citation>
    <scope>NUCLEOTIDE SEQUENCE</scope>
    <source>
        <strain evidence="2">RS19-109</strain>
    </source>
</reference>
<dbReference type="PANTHER" id="PTHR36445">
    <property type="entry name" value="GTP CYCLOHYDROLASE MPTA"/>
    <property type="match status" value="1"/>
</dbReference>
<dbReference type="Gene3D" id="3.10.270.10">
    <property type="entry name" value="Urate Oxidase"/>
    <property type="match status" value="1"/>
</dbReference>
<dbReference type="Proteomes" id="UP001154240">
    <property type="component" value="Unassembled WGS sequence"/>
</dbReference>
<dbReference type="InterPro" id="IPR003801">
    <property type="entry name" value="GTP_cyclohydrolase_FolE2/MptA"/>
</dbReference>
<organism evidence="2 3">
    <name type="scientific">Thiovibrio frasassiensis</name>
    <dbReference type="NCBI Taxonomy" id="2984131"/>
    <lineage>
        <taxon>Bacteria</taxon>
        <taxon>Pseudomonadati</taxon>
        <taxon>Thermodesulfobacteriota</taxon>
        <taxon>Desulfobulbia</taxon>
        <taxon>Desulfobulbales</taxon>
        <taxon>Thiovibrionaceae</taxon>
        <taxon>Thiovibrio</taxon>
    </lineage>
</organism>